<sequence length="248" mass="26615">MSTDLIFYALAIPAILLTGVSKSGFSALGGIAVPLMSLAIAPRQAAGIMLPILVLTDIVGLRAYYGRWDRAILRTLIPGSLLGILIGALSFGTFSEDAIRLLIGVISVLFVVSRLVLPALTRATTSLSFLRGTCLSGLAGFTSFVAHAGAPPVMMYLLPLRLEKVTYIATNNMFFFITNLVKLVPYALLGQLSASNLSSSLVLTPLVPLGVFLGFRLQRMVNEVWFFRIAQAGLLLTGLQLIWQGTRA</sequence>
<feature type="transmembrane region" description="Helical" evidence="8">
    <location>
        <begin position="137"/>
        <end position="158"/>
    </location>
</feature>
<keyword evidence="5 8" id="KW-0812">Transmembrane</keyword>
<organism evidence="9 10">
    <name type="scientific">Noviherbaspirillum saxi</name>
    <dbReference type="NCBI Taxonomy" id="2320863"/>
    <lineage>
        <taxon>Bacteria</taxon>
        <taxon>Pseudomonadati</taxon>
        <taxon>Pseudomonadota</taxon>
        <taxon>Betaproteobacteria</taxon>
        <taxon>Burkholderiales</taxon>
        <taxon>Oxalobacteraceae</taxon>
        <taxon>Noviherbaspirillum</taxon>
    </lineage>
</organism>
<evidence type="ECO:0000256" key="8">
    <source>
        <dbReference type="RuleBase" id="RU363041"/>
    </source>
</evidence>
<keyword evidence="3" id="KW-0813">Transport</keyword>
<feature type="transmembrane region" description="Helical" evidence="8">
    <location>
        <begin position="45"/>
        <end position="65"/>
    </location>
</feature>
<evidence type="ECO:0000256" key="2">
    <source>
        <dbReference type="ARBA" id="ARBA00009142"/>
    </source>
</evidence>
<dbReference type="Pfam" id="PF01925">
    <property type="entry name" value="TauE"/>
    <property type="match status" value="1"/>
</dbReference>
<evidence type="ECO:0000256" key="4">
    <source>
        <dbReference type="ARBA" id="ARBA00022475"/>
    </source>
</evidence>
<comment type="caution">
    <text evidence="9">The sequence shown here is derived from an EMBL/GenBank/DDBJ whole genome shotgun (WGS) entry which is preliminary data.</text>
</comment>
<dbReference type="InterPro" id="IPR052017">
    <property type="entry name" value="TSUP"/>
</dbReference>
<comment type="similarity">
    <text evidence="2 8">Belongs to the 4-toluene sulfonate uptake permease (TSUP) (TC 2.A.102) family.</text>
</comment>
<name>A0A3A3FIM2_9BURK</name>
<evidence type="ECO:0000313" key="10">
    <source>
        <dbReference type="Proteomes" id="UP000265955"/>
    </source>
</evidence>
<keyword evidence="6 8" id="KW-1133">Transmembrane helix</keyword>
<keyword evidence="4 8" id="KW-1003">Cell membrane</keyword>
<gene>
    <name evidence="9" type="ORF">D3871_16780</name>
</gene>
<keyword evidence="7 8" id="KW-0472">Membrane</keyword>
<dbReference type="Proteomes" id="UP000265955">
    <property type="component" value="Unassembled WGS sequence"/>
</dbReference>
<dbReference type="GO" id="GO:0005886">
    <property type="term" value="C:plasma membrane"/>
    <property type="evidence" value="ECO:0007669"/>
    <property type="project" value="UniProtKB-SubCell"/>
</dbReference>
<reference evidence="10" key="1">
    <citation type="submission" date="2018-09" db="EMBL/GenBank/DDBJ databases">
        <authorList>
            <person name="Zhu H."/>
        </authorList>
    </citation>
    <scope>NUCLEOTIDE SEQUENCE [LARGE SCALE GENOMIC DNA]</scope>
    <source>
        <strain evidence="10">K1R23-30</strain>
    </source>
</reference>
<evidence type="ECO:0000256" key="6">
    <source>
        <dbReference type="ARBA" id="ARBA00022989"/>
    </source>
</evidence>
<evidence type="ECO:0000313" key="9">
    <source>
        <dbReference type="EMBL" id="RJF95117.1"/>
    </source>
</evidence>
<feature type="transmembrane region" description="Helical" evidence="8">
    <location>
        <begin position="194"/>
        <end position="213"/>
    </location>
</feature>
<evidence type="ECO:0000256" key="5">
    <source>
        <dbReference type="ARBA" id="ARBA00022692"/>
    </source>
</evidence>
<feature type="transmembrane region" description="Helical" evidence="8">
    <location>
        <begin position="225"/>
        <end position="243"/>
    </location>
</feature>
<dbReference type="InterPro" id="IPR002781">
    <property type="entry name" value="TM_pro_TauE-like"/>
</dbReference>
<dbReference type="RefSeq" id="WP_119770268.1">
    <property type="nucleotide sequence ID" value="NZ_QYUO01000002.1"/>
</dbReference>
<comment type="subcellular location">
    <subcellularLocation>
        <location evidence="1 8">Cell membrane</location>
        <topology evidence="1 8">Multi-pass membrane protein</topology>
    </subcellularLocation>
</comment>
<dbReference type="OrthoDB" id="7028171at2"/>
<evidence type="ECO:0000256" key="7">
    <source>
        <dbReference type="ARBA" id="ARBA00023136"/>
    </source>
</evidence>
<dbReference type="PANTHER" id="PTHR30269:SF37">
    <property type="entry name" value="MEMBRANE TRANSPORTER PROTEIN"/>
    <property type="match status" value="1"/>
</dbReference>
<feature type="transmembrane region" description="Helical" evidence="8">
    <location>
        <begin position="98"/>
        <end position="117"/>
    </location>
</feature>
<evidence type="ECO:0000256" key="3">
    <source>
        <dbReference type="ARBA" id="ARBA00022448"/>
    </source>
</evidence>
<proteinExistence type="inferred from homology"/>
<feature type="transmembrane region" description="Helical" evidence="8">
    <location>
        <begin position="71"/>
        <end position="91"/>
    </location>
</feature>
<dbReference type="AlphaFoldDB" id="A0A3A3FIM2"/>
<evidence type="ECO:0000256" key="1">
    <source>
        <dbReference type="ARBA" id="ARBA00004651"/>
    </source>
</evidence>
<dbReference type="PANTHER" id="PTHR30269">
    <property type="entry name" value="TRANSMEMBRANE PROTEIN YFCA"/>
    <property type="match status" value="1"/>
</dbReference>
<protein>
    <recommendedName>
        <fullName evidence="8">Probable membrane transporter protein</fullName>
    </recommendedName>
</protein>
<dbReference type="EMBL" id="QYUO01000002">
    <property type="protein sequence ID" value="RJF95117.1"/>
    <property type="molecule type" value="Genomic_DNA"/>
</dbReference>
<accession>A0A3A3FIM2</accession>
<keyword evidence="10" id="KW-1185">Reference proteome</keyword>
<feature type="transmembrane region" description="Helical" evidence="8">
    <location>
        <begin position="6"/>
        <end position="33"/>
    </location>
</feature>